<evidence type="ECO:0000256" key="3">
    <source>
        <dbReference type="SAM" id="Coils"/>
    </source>
</evidence>
<evidence type="ECO:0000256" key="2">
    <source>
        <dbReference type="HAMAP-Rule" id="MF_00274"/>
    </source>
</evidence>
<evidence type="ECO:0000313" key="5">
    <source>
        <dbReference type="Proteomes" id="UP000631034"/>
    </source>
</evidence>
<dbReference type="PANTHER" id="PTHR33449">
    <property type="entry name" value="NUCLEOID-ASSOCIATED PROTEIN YBAB"/>
    <property type="match status" value="1"/>
</dbReference>
<sequence>MKNIGQMLKAAQEMKTRMEDAQKQLEALEVRGVSGAGMVEVAVSGKFELKSVRLDPSILRPEDAEMVQDLIVAAFADAKVRVDEVAKEKMAEVTGGLSLPGGMGLPF</sequence>
<evidence type="ECO:0000313" key="4">
    <source>
        <dbReference type="EMBL" id="MBE1237556.1"/>
    </source>
</evidence>
<dbReference type="SUPFAM" id="SSF82607">
    <property type="entry name" value="YbaB-like"/>
    <property type="match status" value="1"/>
</dbReference>
<dbReference type="AlphaFoldDB" id="A0A8J6YPZ8"/>
<evidence type="ECO:0000256" key="1">
    <source>
        <dbReference type="ARBA" id="ARBA00023125"/>
    </source>
</evidence>
<dbReference type="InterPro" id="IPR004401">
    <property type="entry name" value="YbaB/EbfC"/>
</dbReference>
<comment type="caution">
    <text evidence="4">The sequence shown here is derived from an EMBL/GenBank/DDBJ whole genome shotgun (WGS) entry which is preliminary data.</text>
</comment>
<dbReference type="RefSeq" id="WP_192534560.1">
    <property type="nucleotide sequence ID" value="NZ_JACZHT010000005.1"/>
</dbReference>
<comment type="subunit">
    <text evidence="2">Homodimer.</text>
</comment>
<dbReference type="GO" id="GO:0005829">
    <property type="term" value="C:cytosol"/>
    <property type="evidence" value="ECO:0007669"/>
    <property type="project" value="TreeGrafter"/>
</dbReference>
<accession>A0A8J6YPZ8</accession>
<dbReference type="Proteomes" id="UP000631034">
    <property type="component" value="Unassembled WGS sequence"/>
</dbReference>
<dbReference type="PANTHER" id="PTHR33449:SF1">
    <property type="entry name" value="NUCLEOID-ASSOCIATED PROTEIN YBAB"/>
    <property type="match status" value="1"/>
</dbReference>
<dbReference type="PIRSF" id="PIRSF004555">
    <property type="entry name" value="UCP004555"/>
    <property type="match status" value="1"/>
</dbReference>
<dbReference type="Pfam" id="PF02575">
    <property type="entry name" value="YbaB_DNA_bd"/>
    <property type="match status" value="1"/>
</dbReference>
<keyword evidence="2" id="KW-0963">Cytoplasm</keyword>
<dbReference type="HAMAP" id="MF_00274">
    <property type="entry name" value="DNA_YbaB_EbfC"/>
    <property type="match status" value="1"/>
</dbReference>
<keyword evidence="3" id="KW-0175">Coiled coil</keyword>
<dbReference type="GO" id="GO:0003677">
    <property type="term" value="F:DNA binding"/>
    <property type="evidence" value="ECO:0007669"/>
    <property type="project" value="UniProtKB-UniRule"/>
</dbReference>
<dbReference type="GO" id="GO:0043590">
    <property type="term" value="C:bacterial nucleoid"/>
    <property type="evidence" value="ECO:0007669"/>
    <property type="project" value="UniProtKB-UniRule"/>
</dbReference>
<keyword evidence="5" id="KW-1185">Reference proteome</keyword>
<comment type="similarity">
    <text evidence="2">Belongs to the YbaB/EbfC family.</text>
</comment>
<feature type="coiled-coil region" evidence="3">
    <location>
        <begin position="4"/>
        <end position="31"/>
    </location>
</feature>
<organism evidence="4 5">
    <name type="scientific">Phaeovibrio sulfidiphilus</name>
    <dbReference type="NCBI Taxonomy" id="1220600"/>
    <lineage>
        <taxon>Bacteria</taxon>
        <taxon>Pseudomonadati</taxon>
        <taxon>Pseudomonadota</taxon>
        <taxon>Alphaproteobacteria</taxon>
        <taxon>Rhodospirillales</taxon>
        <taxon>Rhodospirillaceae</taxon>
        <taxon>Phaeovibrio</taxon>
    </lineage>
</organism>
<protein>
    <recommendedName>
        <fullName evidence="2">Nucleoid-associated protein IHV25_07830</fullName>
    </recommendedName>
</protein>
<proteinExistence type="inferred from homology"/>
<keyword evidence="1 2" id="KW-0238">DNA-binding</keyword>
<gene>
    <name evidence="4" type="ORF">IHV25_07830</name>
</gene>
<dbReference type="InterPro" id="IPR036894">
    <property type="entry name" value="YbaB-like_sf"/>
</dbReference>
<comment type="subcellular location">
    <subcellularLocation>
        <location evidence="2">Cytoplasm</location>
        <location evidence="2">Nucleoid</location>
    </subcellularLocation>
</comment>
<comment type="function">
    <text evidence="2">Binds to DNA and alters its conformation. May be involved in regulation of gene expression, nucleoid organization and DNA protection.</text>
</comment>
<dbReference type="NCBIfam" id="TIGR00103">
    <property type="entry name" value="DNA_YbaB_EbfC"/>
    <property type="match status" value="1"/>
</dbReference>
<name>A0A8J6YPZ8_9PROT</name>
<dbReference type="EMBL" id="JACZHT010000005">
    <property type="protein sequence ID" value="MBE1237556.1"/>
    <property type="molecule type" value="Genomic_DNA"/>
</dbReference>
<reference evidence="4" key="1">
    <citation type="submission" date="2020-10" db="EMBL/GenBank/DDBJ databases">
        <title>Genome sequence of the unusual species of purple photosynthetic bacteria, Phaeovibrio sulfidiphilus DSM 23193, type strain.</title>
        <authorList>
            <person name="Kyndt J.A."/>
            <person name="Meyer T.E."/>
        </authorList>
    </citation>
    <scope>NUCLEOTIDE SEQUENCE</scope>
    <source>
        <strain evidence="4">DSM 23193</strain>
    </source>
</reference>
<dbReference type="Gene3D" id="3.30.1310.10">
    <property type="entry name" value="Nucleoid-associated protein YbaB-like domain"/>
    <property type="match status" value="1"/>
</dbReference>